<dbReference type="EMBL" id="JAVDYJ010000001">
    <property type="protein sequence ID" value="MDR7345860.1"/>
    <property type="molecule type" value="Genomic_DNA"/>
</dbReference>
<dbReference type="RefSeq" id="WP_310170074.1">
    <property type="nucleotide sequence ID" value="NZ_BAABHE010000002.1"/>
</dbReference>
<accession>A0ABU2AWX7</accession>
<reference evidence="2 3" key="1">
    <citation type="submission" date="2023-07" db="EMBL/GenBank/DDBJ databases">
        <title>Sequencing the genomes of 1000 actinobacteria strains.</title>
        <authorList>
            <person name="Klenk H.-P."/>
        </authorList>
    </citation>
    <scope>NUCLEOTIDE SEQUENCE [LARGE SCALE GENOMIC DNA]</scope>
    <source>
        <strain evidence="2 3">DSM 22966</strain>
    </source>
</reference>
<feature type="signal peptide" evidence="1">
    <location>
        <begin position="1"/>
        <end position="27"/>
    </location>
</feature>
<evidence type="ECO:0000313" key="2">
    <source>
        <dbReference type="EMBL" id="MDR7345860.1"/>
    </source>
</evidence>
<dbReference type="NCBIfam" id="TIGR04089">
    <property type="entry name" value="exp_by_SipW_III"/>
    <property type="match status" value="1"/>
</dbReference>
<keyword evidence="1" id="KW-0732">Signal</keyword>
<name>A0ABU2AWX7_9MICC</name>
<evidence type="ECO:0000256" key="1">
    <source>
        <dbReference type="SAM" id="SignalP"/>
    </source>
</evidence>
<evidence type="ECO:0000313" key="3">
    <source>
        <dbReference type="Proteomes" id="UP001183794"/>
    </source>
</evidence>
<dbReference type="Proteomes" id="UP001183794">
    <property type="component" value="Unassembled WGS sequence"/>
</dbReference>
<organism evidence="2 3">
    <name type="scientific">Enteractinococcus fodinae</name>
    <dbReference type="NCBI Taxonomy" id="684663"/>
    <lineage>
        <taxon>Bacteria</taxon>
        <taxon>Bacillati</taxon>
        <taxon>Actinomycetota</taxon>
        <taxon>Actinomycetes</taxon>
        <taxon>Micrococcales</taxon>
        <taxon>Micrococcaceae</taxon>
    </lineage>
</organism>
<gene>
    <name evidence="2" type="ORF">J2S62_000117</name>
</gene>
<sequence length="224" mass="24389">MKNTTKGFLAGAAGLGLVLGGSTFALWTDTAGLGSDTTLTAGNLAVGVVSSEWRDISYDRSFDRGHRINNIEKFRIIPGDKIQAKYGVSVGLEGDNMVAKLRLKDKDGNTVDGALAPGLKVTYKLERASGGFWPFSEDAVEGDGDGVEVNMISKEADLYARDNNIRLPFIHMVVDRDVDNKADFNVTVTVEFTGDDLDYRKAKATLADAQLELEQVREDVFGYR</sequence>
<dbReference type="InterPro" id="IPR024006">
    <property type="entry name" value="Alt_signal_exp_actinobact"/>
</dbReference>
<feature type="chain" id="PRO_5046628815" evidence="1">
    <location>
        <begin position="28"/>
        <end position="224"/>
    </location>
</feature>
<proteinExistence type="predicted"/>
<comment type="caution">
    <text evidence="2">The sequence shown here is derived from an EMBL/GenBank/DDBJ whole genome shotgun (WGS) entry which is preliminary data.</text>
</comment>
<keyword evidence="3" id="KW-1185">Reference proteome</keyword>
<protein>
    <submittedName>
        <fullName evidence="2">Alternate signal-mediated exported protein</fullName>
    </submittedName>
</protein>